<evidence type="ECO:0000313" key="4">
    <source>
        <dbReference type="Proteomes" id="UP000279236"/>
    </source>
</evidence>
<proteinExistence type="predicted"/>
<evidence type="ECO:0000256" key="2">
    <source>
        <dbReference type="SAM" id="Phobius"/>
    </source>
</evidence>
<feature type="region of interest" description="Disordered" evidence="1">
    <location>
        <begin position="1"/>
        <end position="34"/>
    </location>
</feature>
<dbReference type="RefSeq" id="XP_028472208.1">
    <property type="nucleotide sequence ID" value="XM_028619339.1"/>
</dbReference>
<evidence type="ECO:0000313" key="3">
    <source>
        <dbReference type="EMBL" id="RSH77061.1"/>
    </source>
</evidence>
<feature type="transmembrane region" description="Helical" evidence="2">
    <location>
        <begin position="154"/>
        <end position="172"/>
    </location>
</feature>
<organism evidence="3 4">
    <name type="scientific">Apiotrichum porosum</name>
    <dbReference type="NCBI Taxonomy" id="105984"/>
    <lineage>
        <taxon>Eukaryota</taxon>
        <taxon>Fungi</taxon>
        <taxon>Dikarya</taxon>
        <taxon>Basidiomycota</taxon>
        <taxon>Agaricomycotina</taxon>
        <taxon>Tremellomycetes</taxon>
        <taxon>Trichosporonales</taxon>
        <taxon>Trichosporonaceae</taxon>
        <taxon>Apiotrichum</taxon>
    </lineage>
</organism>
<name>A0A427XDR8_9TREE</name>
<dbReference type="GeneID" id="39588228"/>
<feature type="transmembrane region" description="Helical" evidence="2">
    <location>
        <begin position="181"/>
        <end position="198"/>
    </location>
</feature>
<sequence length="199" mass="20085">MMASSQQQPPSPPPTTAGQGLEAPTSTPTANPTPTVVSISAPAVSMDEYKVVGGFSLHKSDIVGVGMFGVLVCLFGFVGALAHESSLGCLAALIGMGIMASSQPLSSPPPTISGQALVGPTSTPALGPAPGQVAASPEYKTVCAVSFHTRDMLAIAYVVLLVFVFAFVLALSQGSAEGSKAALIGVAMSFLFIGYILSR</sequence>
<keyword evidence="4" id="KW-1185">Reference proteome</keyword>
<evidence type="ECO:0000256" key="1">
    <source>
        <dbReference type="SAM" id="MobiDB-lite"/>
    </source>
</evidence>
<dbReference type="EMBL" id="RSCE01000018">
    <property type="protein sequence ID" value="RSH77061.1"/>
    <property type="molecule type" value="Genomic_DNA"/>
</dbReference>
<accession>A0A427XDR8</accession>
<keyword evidence="2" id="KW-0472">Membrane</keyword>
<dbReference type="Proteomes" id="UP000279236">
    <property type="component" value="Unassembled WGS sequence"/>
</dbReference>
<keyword evidence="2" id="KW-0812">Transmembrane</keyword>
<feature type="transmembrane region" description="Helical" evidence="2">
    <location>
        <begin position="62"/>
        <end position="82"/>
    </location>
</feature>
<dbReference type="AlphaFoldDB" id="A0A427XDR8"/>
<feature type="compositionally biased region" description="Low complexity" evidence="1">
    <location>
        <begin position="23"/>
        <end position="34"/>
    </location>
</feature>
<gene>
    <name evidence="3" type="ORF">EHS24_003685</name>
</gene>
<protein>
    <submittedName>
        <fullName evidence="3">Uncharacterized protein</fullName>
    </submittedName>
</protein>
<comment type="caution">
    <text evidence="3">The sequence shown here is derived from an EMBL/GenBank/DDBJ whole genome shotgun (WGS) entry which is preliminary data.</text>
</comment>
<reference evidence="3 4" key="1">
    <citation type="submission" date="2018-11" db="EMBL/GenBank/DDBJ databases">
        <title>Genome sequence of Apiotrichum porosum DSM 27194.</title>
        <authorList>
            <person name="Aliyu H."/>
            <person name="Gorte O."/>
            <person name="Ochsenreither K."/>
        </authorList>
    </citation>
    <scope>NUCLEOTIDE SEQUENCE [LARGE SCALE GENOMIC DNA]</scope>
    <source>
        <strain evidence="3 4">DSM 27194</strain>
    </source>
</reference>
<keyword evidence="2" id="KW-1133">Transmembrane helix</keyword>